<evidence type="ECO:0000313" key="4">
    <source>
        <dbReference type="Proteomes" id="UP001198602"/>
    </source>
</evidence>
<gene>
    <name evidence="3" type="ORF">LE190_05010</name>
</gene>
<protein>
    <submittedName>
        <fullName evidence="3">Formate dehydrogenase</fullName>
    </submittedName>
</protein>
<dbReference type="NCBIfam" id="TIGR02811">
    <property type="entry name" value="formate_TAT"/>
    <property type="match status" value="1"/>
</dbReference>
<feature type="compositionally biased region" description="Basic and acidic residues" evidence="1">
    <location>
        <begin position="1"/>
        <end position="10"/>
    </location>
</feature>
<dbReference type="InterPro" id="IPR014177">
    <property type="entry name" value="Formate_DH_TAT-contain"/>
</dbReference>
<dbReference type="EMBL" id="JAHYBX010000001">
    <property type="protein sequence ID" value="MCA1855283.1"/>
    <property type="molecule type" value="Genomic_DNA"/>
</dbReference>
<dbReference type="PROSITE" id="PS51318">
    <property type="entry name" value="TAT"/>
    <property type="match status" value="1"/>
</dbReference>
<proteinExistence type="predicted"/>
<dbReference type="Proteomes" id="UP001198602">
    <property type="component" value="Unassembled WGS sequence"/>
</dbReference>
<reference evidence="3 4" key="1">
    <citation type="submission" date="2021-07" db="EMBL/GenBank/DDBJ databases">
        <title>Characterization of Violacein-producing bacteria and related species.</title>
        <authorList>
            <person name="Wilson H.S."/>
            <person name="De Leon M.E."/>
        </authorList>
    </citation>
    <scope>NUCLEOTIDE SEQUENCE [LARGE SCALE GENOMIC DNA]</scope>
    <source>
        <strain evidence="3 4">HSC-2F05</strain>
    </source>
</reference>
<dbReference type="RefSeq" id="WP_225237648.1">
    <property type="nucleotide sequence ID" value="NZ_JAHYBX010000001.1"/>
</dbReference>
<keyword evidence="4" id="KW-1185">Reference proteome</keyword>
<accession>A0ABS7Y7F1</accession>
<name>A0ABS7Y7F1_9BURK</name>
<feature type="signal peptide" evidence="2">
    <location>
        <begin position="1"/>
        <end position="41"/>
    </location>
</feature>
<sequence>MEQHPQDKQDGAQAAPDRGRRGFLKAAPLGALAVVAGSAQAADAPAAAPPAAPGTKRGYHETEHIRRYYETAAYW</sequence>
<evidence type="ECO:0000313" key="3">
    <source>
        <dbReference type="EMBL" id="MCA1855283.1"/>
    </source>
</evidence>
<organism evidence="3 4">
    <name type="scientific">Massilia hydrophila</name>
    <dbReference type="NCBI Taxonomy" id="3044279"/>
    <lineage>
        <taxon>Bacteria</taxon>
        <taxon>Pseudomonadati</taxon>
        <taxon>Pseudomonadota</taxon>
        <taxon>Betaproteobacteria</taxon>
        <taxon>Burkholderiales</taxon>
        <taxon>Oxalobacteraceae</taxon>
        <taxon>Telluria group</taxon>
        <taxon>Massilia</taxon>
    </lineage>
</organism>
<evidence type="ECO:0000256" key="2">
    <source>
        <dbReference type="SAM" id="SignalP"/>
    </source>
</evidence>
<feature type="region of interest" description="Disordered" evidence="1">
    <location>
        <begin position="1"/>
        <end position="23"/>
    </location>
</feature>
<comment type="caution">
    <text evidence="3">The sequence shown here is derived from an EMBL/GenBank/DDBJ whole genome shotgun (WGS) entry which is preliminary data.</text>
</comment>
<feature type="region of interest" description="Disordered" evidence="1">
    <location>
        <begin position="38"/>
        <end position="59"/>
    </location>
</feature>
<feature type="chain" id="PRO_5045482932" evidence="2">
    <location>
        <begin position="42"/>
        <end position="75"/>
    </location>
</feature>
<evidence type="ECO:0000256" key="1">
    <source>
        <dbReference type="SAM" id="MobiDB-lite"/>
    </source>
</evidence>
<keyword evidence="2" id="KW-0732">Signal</keyword>
<dbReference type="InterPro" id="IPR006311">
    <property type="entry name" value="TAT_signal"/>
</dbReference>